<accession>A0ACB8FS57</accession>
<proteinExistence type="predicted"/>
<organism evidence="1 2">
    <name type="scientific">Sphaerodactylus townsendi</name>
    <dbReference type="NCBI Taxonomy" id="933632"/>
    <lineage>
        <taxon>Eukaryota</taxon>
        <taxon>Metazoa</taxon>
        <taxon>Chordata</taxon>
        <taxon>Craniata</taxon>
        <taxon>Vertebrata</taxon>
        <taxon>Euteleostomi</taxon>
        <taxon>Lepidosauria</taxon>
        <taxon>Squamata</taxon>
        <taxon>Bifurcata</taxon>
        <taxon>Gekkota</taxon>
        <taxon>Sphaerodactylidae</taxon>
        <taxon>Sphaerodactylus</taxon>
    </lineage>
</organism>
<evidence type="ECO:0000313" key="1">
    <source>
        <dbReference type="EMBL" id="KAH8008328.1"/>
    </source>
</evidence>
<keyword evidence="2" id="KW-1185">Reference proteome</keyword>
<name>A0ACB8FS57_9SAUR</name>
<dbReference type="Proteomes" id="UP000827872">
    <property type="component" value="Linkage Group LG06"/>
</dbReference>
<evidence type="ECO:0000313" key="2">
    <source>
        <dbReference type="Proteomes" id="UP000827872"/>
    </source>
</evidence>
<protein>
    <submittedName>
        <fullName evidence="1">Uncharacterized protein</fullName>
    </submittedName>
</protein>
<comment type="caution">
    <text evidence="1">The sequence shown here is derived from an EMBL/GenBank/DDBJ whole genome shotgun (WGS) entry which is preliminary data.</text>
</comment>
<gene>
    <name evidence="1" type="ORF">K3G42_029077</name>
</gene>
<dbReference type="EMBL" id="CM037619">
    <property type="protein sequence ID" value="KAH8008328.1"/>
    <property type="molecule type" value="Genomic_DNA"/>
</dbReference>
<reference evidence="1" key="1">
    <citation type="submission" date="2021-08" db="EMBL/GenBank/DDBJ databases">
        <title>The first chromosome-level gecko genome reveals the dynamic sex chromosomes of Neotropical dwarf geckos (Sphaerodactylidae: Sphaerodactylus).</title>
        <authorList>
            <person name="Pinto B.J."/>
            <person name="Keating S.E."/>
            <person name="Gamble T."/>
        </authorList>
    </citation>
    <scope>NUCLEOTIDE SEQUENCE</scope>
    <source>
        <strain evidence="1">TG3544</strain>
    </source>
</reference>
<sequence>MAEMRRSLFSHMWEEEECLEYYGMVSLHRMFEVIGSQLTENDMDVLSFLLDETQPWTHPLDPALWAVAAAEEGGAEVTSPVLENWKRKNLCVCASSKTDDNLEIASNRQQPKNGVELLLELERRGRCDETNFVQLLQLLRVLTRHDLLPYVTLKRQRTGTGLLECVGSSFMNNKSKGRVSLLELRRREKMFCFKDPDS</sequence>